<feature type="transmembrane region" description="Helical" evidence="1">
    <location>
        <begin position="49"/>
        <end position="74"/>
    </location>
</feature>
<reference evidence="2 3" key="1">
    <citation type="submission" date="2024-01" db="EMBL/GenBank/DDBJ databases">
        <title>Niabella digestum sp. nov., isolated from waste digestion system.</title>
        <authorList>
            <person name="Zhang L."/>
        </authorList>
    </citation>
    <scope>NUCLEOTIDE SEQUENCE [LARGE SCALE GENOMIC DNA]</scope>
    <source>
        <strain evidence="2 3">A18</strain>
    </source>
</reference>
<keyword evidence="1" id="KW-1133">Transmembrane helix</keyword>
<proteinExistence type="predicted"/>
<evidence type="ECO:0000313" key="3">
    <source>
        <dbReference type="Proteomes" id="UP001357452"/>
    </source>
</evidence>
<sequence length="131" mass="14491">MKVLIKLEELAMLLISLFLLWNANASWYWYLLLLIGPDIGMLGYMVNNSVGAAVYNVFHHKGIALAIFVMGIYLNDVLTQQIGIVLFGHAAMDRIFGYGLKYNKGFAYTHLGMIGNKALGNTSGSDDISEL</sequence>
<protein>
    <submittedName>
        <fullName evidence="2">DUF4260 domain-containing protein</fullName>
    </submittedName>
</protein>
<keyword evidence="1" id="KW-0812">Transmembrane</keyword>
<name>A0ABU7RE15_9BACT</name>
<evidence type="ECO:0000313" key="2">
    <source>
        <dbReference type="EMBL" id="MEE6186232.1"/>
    </source>
</evidence>
<dbReference type="InterPro" id="IPR025356">
    <property type="entry name" value="DUF4260"/>
</dbReference>
<dbReference type="Pfam" id="PF14079">
    <property type="entry name" value="DUF4260"/>
    <property type="match status" value="1"/>
</dbReference>
<accession>A0ABU7RE15</accession>
<dbReference type="Proteomes" id="UP001357452">
    <property type="component" value="Unassembled WGS sequence"/>
</dbReference>
<gene>
    <name evidence="2" type="ORF">V2H41_03015</name>
</gene>
<dbReference type="EMBL" id="JAZGLY010000002">
    <property type="protein sequence ID" value="MEE6186232.1"/>
    <property type="molecule type" value="Genomic_DNA"/>
</dbReference>
<dbReference type="RefSeq" id="WP_330973642.1">
    <property type="nucleotide sequence ID" value="NZ_JAZGLY010000002.1"/>
</dbReference>
<keyword evidence="1" id="KW-0472">Membrane</keyword>
<organism evidence="2 3">
    <name type="scientific">Niabella digestorum</name>
    <dbReference type="NCBI Taxonomy" id="3117701"/>
    <lineage>
        <taxon>Bacteria</taxon>
        <taxon>Pseudomonadati</taxon>
        <taxon>Bacteroidota</taxon>
        <taxon>Chitinophagia</taxon>
        <taxon>Chitinophagales</taxon>
        <taxon>Chitinophagaceae</taxon>
        <taxon>Niabella</taxon>
    </lineage>
</organism>
<comment type="caution">
    <text evidence="2">The sequence shown here is derived from an EMBL/GenBank/DDBJ whole genome shotgun (WGS) entry which is preliminary data.</text>
</comment>
<keyword evidence="3" id="KW-1185">Reference proteome</keyword>
<evidence type="ECO:0000256" key="1">
    <source>
        <dbReference type="SAM" id="Phobius"/>
    </source>
</evidence>